<dbReference type="InterPro" id="IPR039498">
    <property type="entry name" value="NTP_transf_5"/>
</dbReference>
<reference evidence="2" key="1">
    <citation type="journal article" date="2019" name="Int. J. Syst. Evol. Microbiol.">
        <title>The Global Catalogue of Microorganisms (GCM) 10K type strain sequencing project: providing services to taxonomists for standard genome sequencing and annotation.</title>
        <authorList>
            <consortium name="The Broad Institute Genomics Platform"/>
            <consortium name="The Broad Institute Genome Sequencing Center for Infectious Disease"/>
            <person name="Wu L."/>
            <person name="Ma J."/>
        </authorList>
    </citation>
    <scope>NUCLEOTIDE SEQUENCE [LARGE SCALE GENOMIC DNA]</scope>
    <source>
        <strain evidence="2">KCTC 52490</strain>
    </source>
</reference>
<protein>
    <submittedName>
        <fullName evidence="1">Nucleotidyltransferase family protein</fullName>
    </submittedName>
</protein>
<name>A0ABW6ACU9_9BACT</name>
<proteinExistence type="predicted"/>
<comment type="caution">
    <text evidence="1">The sequence shown here is derived from an EMBL/GenBank/DDBJ whole genome shotgun (WGS) entry which is preliminary data.</text>
</comment>
<accession>A0ABW6ACU9</accession>
<dbReference type="RefSeq" id="WP_381497311.1">
    <property type="nucleotide sequence ID" value="NZ_JBHUOM010000001.1"/>
</dbReference>
<sequence>MKVGLSPEITLLLMACSTNLSTEKKTQLTHFLSQHPLNWERLYALAGRHRLKPFLYQTFLQIPTIPESFLAALQQDCRISSTDNLLKLHQYHVVSAILTENNIDHMPLKGIFLAEHCYPDSGLRISGDIDVLVRKEDVFKTVHLLQTKEYHLNQQQRLHWQQGEQVILTDLFEVSLFKPFFNDSYFDIDLHWQILGFNRHYALFDLAYVRSEPTFSTEREVVLLVIHHGVNNVWQQIYYVNDLYFFLNSRGINWDRLMQELRLYGLEHVFLAGLYWCYQVWNIQLPEFIHELVLSPRIYSLAEAYSKNWEADNSSEFSTLILKQLSFFIKAQTKFNKQLKICSTFISSRVFRYSLFRVGKRLIYLPKELGFITILIRTIQSLFRFLPTHR</sequence>
<dbReference type="Pfam" id="PF14907">
    <property type="entry name" value="NTP_transf_5"/>
    <property type="match status" value="1"/>
</dbReference>
<evidence type="ECO:0000313" key="1">
    <source>
        <dbReference type="EMBL" id="MFD2933131.1"/>
    </source>
</evidence>
<evidence type="ECO:0000313" key="2">
    <source>
        <dbReference type="Proteomes" id="UP001597512"/>
    </source>
</evidence>
<keyword evidence="2" id="KW-1185">Reference proteome</keyword>
<organism evidence="1 2">
    <name type="scientific">Spirosoma flavum</name>
    <dbReference type="NCBI Taxonomy" id="2048557"/>
    <lineage>
        <taxon>Bacteria</taxon>
        <taxon>Pseudomonadati</taxon>
        <taxon>Bacteroidota</taxon>
        <taxon>Cytophagia</taxon>
        <taxon>Cytophagales</taxon>
        <taxon>Cytophagaceae</taxon>
        <taxon>Spirosoma</taxon>
    </lineage>
</organism>
<dbReference type="Proteomes" id="UP001597512">
    <property type="component" value="Unassembled WGS sequence"/>
</dbReference>
<dbReference type="EMBL" id="JBHUOM010000001">
    <property type="protein sequence ID" value="MFD2933131.1"/>
    <property type="molecule type" value="Genomic_DNA"/>
</dbReference>
<gene>
    <name evidence="1" type="ORF">ACFS25_05015</name>
</gene>